<comment type="caution">
    <text evidence="1">The sequence shown here is derived from an EMBL/GenBank/DDBJ whole genome shotgun (WGS) entry which is preliminary data.</text>
</comment>
<dbReference type="EMBL" id="LXQA010461735">
    <property type="protein sequence ID" value="MCI53338.1"/>
    <property type="molecule type" value="Genomic_DNA"/>
</dbReference>
<feature type="non-terminal residue" evidence="1">
    <location>
        <position position="57"/>
    </location>
</feature>
<accession>A0A392SWW3</accession>
<name>A0A392SWW3_9FABA</name>
<evidence type="ECO:0000313" key="1">
    <source>
        <dbReference type="EMBL" id="MCI53338.1"/>
    </source>
</evidence>
<protein>
    <submittedName>
        <fullName evidence="1">Uncharacterized protein</fullName>
    </submittedName>
</protein>
<keyword evidence="2" id="KW-1185">Reference proteome</keyword>
<evidence type="ECO:0000313" key="2">
    <source>
        <dbReference type="Proteomes" id="UP000265520"/>
    </source>
</evidence>
<dbReference type="Proteomes" id="UP000265520">
    <property type="component" value="Unassembled WGS sequence"/>
</dbReference>
<dbReference type="AlphaFoldDB" id="A0A392SWW3"/>
<sequence length="57" mass="6144">MSRSGPLTRSRAIAAIQQGEPSNLHDVEVIPEPLNTATKLLSLLLDCSLASGPVYRR</sequence>
<organism evidence="1 2">
    <name type="scientific">Trifolium medium</name>
    <dbReference type="NCBI Taxonomy" id="97028"/>
    <lineage>
        <taxon>Eukaryota</taxon>
        <taxon>Viridiplantae</taxon>
        <taxon>Streptophyta</taxon>
        <taxon>Embryophyta</taxon>
        <taxon>Tracheophyta</taxon>
        <taxon>Spermatophyta</taxon>
        <taxon>Magnoliopsida</taxon>
        <taxon>eudicotyledons</taxon>
        <taxon>Gunneridae</taxon>
        <taxon>Pentapetalae</taxon>
        <taxon>rosids</taxon>
        <taxon>fabids</taxon>
        <taxon>Fabales</taxon>
        <taxon>Fabaceae</taxon>
        <taxon>Papilionoideae</taxon>
        <taxon>50 kb inversion clade</taxon>
        <taxon>NPAAA clade</taxon>
        <taxon>Hologalegina</taxon>
        <taxon>IRL clade</taxon>
        <taxon>Trifolieae</taxon>
        <taxon>Trifolium</taxon>
    </lineage>
</organism>
<reference evidence="1 2" key="1">
    <citation type="journal article" date="2018" name="Front. Plant Sci.">
        <title>Red Clover (Trifolium pratense) and Zigzag Clover (T. medium) - A Picture of Genomic Similarities and Differences.</title>
        <authorList>
            <person name="Dluhosova J."/>
            <person name="Istvanek J."/>
            <person name="Nedelnik J."/>
            <person name="Repkova J."/>
        </authorList>
    </citation>
    <scope>NUCLEOTIDE SEQUENCE [LARGE SCALE GENOMIC DNA]</scope>
    <source>
        <strain evidence="2">cv. 10/8</strain>
        <tissue evidence="1">Leaf</tissue>
    </source>
</reference>
<proteinExistence type="predicted"/>